<dbReference type="InterPro" id="IPR050414">
    <property type="entry name" value="Fungal_M35_metalloproteases"/>
</dbReference>
<gene>
    <name evidence="9" type="primary">agn1_1</name>
    <name evidence="9" type="ORF">SLS59_001981</name>
</gene>
<dbReference type="PANTHER" id="PTHR37016">
    <property type="match status" value="1"/>
</dbReference>
<keyword evidence="6" id="KW-0862">Zinc</keyword>
<dbReference type="PANTHER" id="PTHR37016:SF3">
    <property type="entry name" value="NEUTRAL PROTEASE 2-RELATED"/>
    <property type="match status" value="1"/>
</dbReference>
<dbReference type="InterPro" id="IPR024079">
    <property type="entry name" value="MetalloPept_cat_dom_sf"/>
</dbReference>
<evidence type="ECO:0000313" key="10">
    <source>
        <dbReference type="Proteomes" id="UP001521222"/>
    </source>
</evidence>
<keyword evidence="4" id="KW-0479">Metal-binding</keyword>
<keyword evidence="5" id="KW-0378">Hydrolase</keyword>
<comment type="caution">
    <text evidence="9">The sequence shown here is derived from an EMBL/GenBank/DDBJ whole genome shotgun (WGS) entry which is preliminary data.</text>
</comment>
<evidence type="ECO:0000256" key="4">
    <source>
        <dbReference type="ARBA" id="ARBA00022723"/>
    </source>
</evidence>
<protein>
    <submittedName>
        <fullName evidence="9">Glucan endo-1,3-alpha-glucosidase agn1</fullName>
    </submittedName>
</protein>
<keyword evidence="7" id="KW-0482">Metalloprotease</keyword>
<comment type="cofactor">
    <cofactor evidence="1">
        <name>Zn(2+)</name>
        <dbReference type="ChEBI" id="CHEBI:29105"/>
    </cofactor>
</comment>
<evidence type="ECO:0000256" key="7">
    <source>
        <dbReference type="ARBA" id="ARBA00023049"/>
    </source>
</evidence>
<keyword evidence="3" id="KW-0645">Protease</keyword>
<dbReference type="Gene3D" id="3.40.390.10">
    <property type="entry name" value="Collagenase (Catalytic Domain)"/>
    <property type="match status" value="1"/>
</dbReference>
<evidence type="ECO:0000256" key="6">
    <source>
        <dbReference type="ARBA" id="ARBA00022833"/>
    </source>
</evidence>
<proteinExistence type="inferred from homology"/>
<keyword evidence="10" id="KW-1185">Reference proteome</keyword>
<evidence type="ECO:0000256" key="2">
    <source>
        <dbReference type="ARBA" id="ARBA00010279"/>
    </source>
</evidence>
<evidence type="ECO:0000313" key="9">
    <source>
        <dbReference type="EMBL" id="KAL1608790.1"/>
    </source>
</evidence>
<dbReference type="SUPFAM" id="SSF55486">
    <property type="entry name" value="Metalloproteases ('zincins'), catalytic domain"/>
    <property type="match status" value="1"/>
</dbReference>
<comment type="similarity">
    <text evidence="2">Belongs to the peptidase M35 family.</text>
</comment>
<dbReference type="EMBL" id="JAKIXB020000005">
    <property type="protein sequence ID" value="KAL1608790.1"/>
    <property type="molecule type" value="Genomic_DNA"/>
</dbReference>
<evidence type="ECO:0000256" key="1">
    <source>
        <dbReference type="ARBA" id="ARBA00001947"/>
    </source>
</evidence>
<reference evidence="9 10" key="1">
    <citation type="submission" date="2024-02" db="EMBL/GenBank/DDBJ databases">
        <title>De novo assembly and annotation of 12 fungi associated with fruit tree decline syndrome in Ontario, Canada.</title>
        <authorList>
            <person name="Sulman M."/>
            <person name="Ellouze W."/>
            <person name="Ilyukhin E."/>
        </authorList>
    </citation>
    <scope>NUCLEOTIDE SEQUENCE [LARGE SCALE GENOMIC DNA]</scope>
    <source>
        <strain evidence="9 10">M97-236</strain>
    </source>
</reference>
<evidence type="ECO:0000256" key="3">
    <source>
        <dbReference type="ARBA" id="ARBA00022670"/>
    </source>
</evidence>
<sequence length="299" mass="32001">MFSKLVLTLGAFAPFILYTSAAPADNVHSLVARDLTIDPVSCGANVGVITQELGAARSMAQKGKTLTASSQYYQTIFSTANKNMPGFELVVQGKYGKLFDLPADKGKKYTIECKTDACGPTSNAWTDPSEGKINLCPRWFDNAVKARTVDIINDCHPDSPNAGNWADLAQFKGSKAFTLLHEMTHLDYITGDIANRARDYAYQLQGCKDLAAGTAVNQKLCGQGKTCDPIHSIDNADSIAFVAAGEYFSGMCGKTITTNSDSPMAKDGTPDDQDNIHVVYVVPVPVSKRDAPAAEATAI</sequence>
<feature type="signal peptide" evidence="8">
    <location>
        <begin position="1"/>
        <end position="21"/>
    </location>
</feature>
<evidence type="ECO:0000256" key="8">
    <source>
        <dbReference type="SAM" id="SignalP"/>
    </source>
</evidence>
<keyword evidence="8" id="KW-0732">Signal</keyword>
<name>A0ABR3RWL0_9PLEO</name>
<dbReference type="Proteomes" id="UP001521222">
    <property type="component" value="Unassembled WGS sequence"/>
</dbReference>
<feature type="chain" id="PRO_5046302870" evidence="8">
    <location>
        <begin position="22"/>
        <end position="299"/>
    </location>
</feature>
<accession>A0ABR3RWL0</accession>
<evidence type="ECO:0000256" key="5">
    <source>
        <dbReference type="ARBA" id="ARBA00022801"/>
    </source>
</evidence>
<organism evidence="9 10">
    <name type="scientific">Nothophoma quercina</name>
    <dbReference type="NCBI Taxonomy" id="749835"/>
    <lineage>
        <taxon>Eukaryota</taxon>
        <taxon>Fungi</taxon>
        <taxon>Dikarya</taxon>
        <taxon>Ascomycota</taxon>
        <taxon>Pezizomycotina</taxon>
        <taxon>Dothideomycetes</taxon>
        <taxon>Pleosporomycetidae</taxon>
        <taxon>Pleosporales</taxon>
        <taxon>Pleosporineae</taxon>
        <taxon>Didymellaceae</taxon>
        <taxon>Nothophoma</taxon>
    </lineage>
</organism>